<evidence type="ECO:0000256" key="1">
    <source>
        <dbReference type="SAM" id="MobiDB-lite"/>
    </source>
</evidence>
<organism evidence="2 3">
    <name type="scientific">Cyclotella cryptica</name>
    <dbReference type="NCBI Taxonomy" id="29204"/>
    <lineage>
        <taxon>Eukaryota</taxon>
        <taxon>Sar</taxon>
        <taxon>Stramenopiles</taxon>
        <taxon>Ochrophyta</taxon>
        <taxon>Bacillariophyta</taxon>
        <taxon>Coscinodiscophyceae</taxon>
        <taxon>Thalassiosirophycidae</taxon>
        <taxon>Stephanodiscales</taxon>
        <taxon>Stephanodiscaceae</taxon>
        <taxon>Cyclotella</taxon>
    </lineage>
</organism>
<proteinExistence type="predicted"/>
<gene>
    <name evidence="2" type="ORF">HJC23_002977</name>
</gene>
<comment type="caution">
    <text evidence="2">The sequence shown here is derived from an EMBL/GenBank/DDBJ whole genome shotgun (WGS) entry which is preliminary data.</text>
</comment>
<reference evidence="2 3" key="1">
    <citation type="journal article" date="2020" name="G3 (Bethesda)">
        <title>Improved Reference Genome for Cyclotella cryptica CCMP332, a Model for Cell Wall Morphogenesis, Salinity Adaptation, and Lipid Production in Diatoms (Bacillariophyta).</title>
        <authorList>
            <person name="Roberts W.R."/>
            <person name="Downey K.M."/>
            <person name="Ruck E.C."/>
            <person name="Traller J.C."/>
            <person name="Alverson A.J."/>
        </authorList>
    </citation>
    <scope>NUCLEOTIDE SEQUENCE [LARGE SCALE GENOMIC DNA]</scope>
    <source>
        <strain evidence="2 3">CCMP332</strain>
    </source>
</reference>
<sequence>MTRSNNYNQDASTIQLTTANSLLGTHLLEADWDEALQHLATPEGIHDVNSNNDPLGLSRHHRSKSHTPNVPRNKTSALFAALFVRAPFDVIAKIYDIAPSAVRTGRLDEAERLRLSRPPSVPYRSRAWSTEEYNDILRFLLQHSVKYPMPSNCLVKCPSWILPFALTPLAIAAYNLDVSHIVLQTICALEPRAIRVECTLFGVATTALFIAAASPVPPKPAWNAATDVTVMRYEQVTENRWNKVKSLVIGSEWYTLHSHNIVNNPLESVSREPTVHEIHDACLEAIKRNEWELVREFLKRQQDESLPVVQAQLDHTNLKGDGMDVDIKVSPVAIAEPLTGQVVSSMESPLSSSSVLSPIRNALMDHDQKTNTQLQKQQHVDERARARDEWSHKNMGLAMYPIHAAVDLANAMIPSSWRKKARGKSDKDEMRGIVPVMS</sequence>
<name>A0ABD3NLC7_9STRA</name>
<evidence type="ECO:0000313" key="3">
    <source>
        <dbReference type="Proteomes" id="UP001516023"/>
    </source>
</evidence>
<dbReference type="Proteomes" id="UP001516023">
    <property type="component" value="Unassembled WGS sequence"/>
</dbReference>
<accession>A0ABD3NLC7</accession>
<protein>
    <submittedName>
        <fullName evidence="2">Uncharacterized protein</fullName>
    </submittedName>
</protein>
<evidence type="ECO:0000313" key="2">
    <source>
        <dbReference type="EMBL" id="KAL3776680.1"/>
    </source>
</evidence>
<keyword evidence="3" id="KW-1185">Reference proteome</keyword>
<feature type="region of interest" description="Disordered" evidence="1">
    <location>
        <begin position="44"/>
        <end position="71"/>
    </location>
</feature>
<dbReference type="AlphaFoldDB" id="A0ABD3NLC7"/>
<dbReference type="EMBL" id="JABMIG020000478">
    <property type="protein sequence ID" value="KAL3776680.1"/>
    <property type="molecule type" value="Genomic_DNA"/>
</dbReference>